<dbReference type="InterPro" id="IPR003163">
    <property type="entry name" value="Tscrpt_reg_HTH_APSES-type"/>
</dbReference>
<feature type="compositionally biased region" description="Low complexity" evidence="5">
    <location>
        <begin position="453"/>
        <end position="467"/>
    </location>
</feature>
<evidence type="ECO:0000313" key="7">
    <source>
        <dbReference type="EMBL" id="CCF56440.1"/>
    </source>
</evidence>
<sequence length="525" mass="58419">MLANTNINIPNYTMNHIGLTNPSTQNMEARSTRSLSMNNQITPTGLGISMGPSNLQAQQDVSNHRSSNGGSISYQFENPQDQWRFQSQIPQQVQLSTALPTIQDHPSIRSQASAPYYYYYYGAAPVLQQQQQQQQPLPNDPYRNQQYYYNTGYPNQYQMQPAVLTQGNHPALHPGEFARKSFSVPSQLDAFSSRPLLPISKLGDYNTSTKQYLKPRMITTMWEDEKTLCYQVEANGVSVVRRADNDMINGTKLLNVTKMTRGRRDGILRGEKVRNVVKIGSMHLKGVWIPFERAYLIAQREKIVDLLYPLFVKDIKGLLKQTSSSSMPTNHSLEPSLPFNENETSNTHYATSSPQIMPGSTDSNSYSPKNTLHAEPFPQPQRLQQHSLIQDYTPPASAPPLANLTENSIRLPRISTSSEPSDIPSGNHGEVLIKHASLSSSSDNSSVLSSYHRISSIVSPEPSPVSSQVDQGKQDHDNGETMQNSVKKSDLLNIMNNSELNKANAEINTEPAKSAANVIEQVASN</sequence>
<evidence type="ECO:0000256" key="4">
    <source>
        <dbReference type="ARBA" id="ARBA00023163"/>
    </source>
</evidence>
<dbReference type="Pfam" id="PF04383">
    <property type="entry name" value="KilA-N"/>
    <property type="match status" value="1"/>
</dbReference>
<proteinExistence type="inferred from homology"/>
<comment type="similarity">
    <text evidence="1">Belongs to the EFG1/PHD1/stuA family.</text>
</comment>
<dbReference type="STRING" id="1071382.H2APZ0"/>
<keyword evidence="4" id="KW-0804">Transcription</keyword>
<dbReference type="HOGENOM" id="CLU_518814_0_0_1"/>
<evidence type="ECO:0000313" key="8">
    <source>
        <dbReference type="Proteomes" id="UP000005220"/>
    </source>
</evidence>
<feature type="region of interest" description="Disordered" evidence="5">
    <location>
        <begin position="453"/>
        <end position="493"/>
    </location>
</feature>
<evidence type="ECO:0000259" key="6">
    <source>
        <dbReference type="PROSITE" id="PS51299"/>
    </source>
</evidence>
<dbReference type="AlphaFoldDB" id="H2APZ0"/>
<keyword evidence="3" id="KW-0238">DNA-binding</keyword>
<gene>
    <name evidence="7" type="primary">KAFR0B01410</name>
    <name evidence="7" type="ORF">KAFR_0B01410</name>
</gene>
<protein>
    <recommendedName>
        <fullName evidence="6">HTH APSES-type domain-containing protein</fullName>
    </recommendedName>
</protein>
<dbReference type="RefSeq" id="XP_003955575.1">
    <property type="nucleotide sequence ID" value="XM_003955526.1"/>
</dbReference>
<dbReference type="PANTHER" id="PTHR47792">
    <property type="entry name" value="PROTEIN SOK2-RELATED"/>
    <property type="match status" value="1"/>
</dbReference>
<feature type="compositionally biased region" description="Polar residues" evidence="5">
    <location>
        <begin position="322"/>
        <end position="370"/>
    </location>
</feature>
<dbReference type="eggNOG" id="ENOG502QW2C">
    <property type="taxonomic scope" value="Eukaryota"/>
</dbReference>
<accession>H2APZ0</accession>
<evidence type="ECO:0000256" key="1">
    <source>
        <dbReference type="ARBA" id="ARBA00007247"/>
    </source>
</evidence>
<dbReference type="KEGG" id="kaf:KAFR_0B01410"/>
<feature type="domain" description="HTH APSES-type" evidence="6">
    <location>
        <begin position="216"/>
        <end position="322"/>
    </location>
</feature>
<reference evidence="7 8" key="1">
    <citation type="journal article" date="2011" name="Proc. Natl. Acad. Sci. U.S.A.">
        <title>Evolutionary erosion of yeast sex chromosomes by mating-type switching accidents.</title>
        <authorList>
            <person name="Gordon J.L."/>
            <person name="Armisen D."/>
            <person name="Proux-Wera E."/>
            <person name="Oheigeartaigh S.S."/>
            <person name="Byrne K.P."/>
            <person name="Wolfe K.H."/>
        </authorList>
    </citation>
    <scope>NUCLEOTIDE SEQUENCE [LARGE SCALE GENOMIC DNA]</scope>
    <source>
        <strain evidence="8">ATCC 22294 / BCRC 22015 / CBS 2517 / CECT 1963 / NBRC 1671 / NRRL Y-8276</strain>
    </source>
</reference>
<dbReference type="FunFam" id="3.10.260.10:FF:000003">
    <property type="entry name" value="Ascospore maturation 1 protein"/>
    <property type="match status" value="1"/>
</dbReference>
<keyword evidence="8" id="KW-1185">Reference proteome</keyword>
<dbReference type="InterPro" id="IPR036887">
    <property type="entry name" value="HTH_APSES_sf"/>
</dbReference>
<dbReference type="PANTHER" id="PTHR47792:SF1">
    <property type="entry name" value="PROTEIN SOK2-RELATED"/>
    <property type="match status" value="1"/>
</dbReference>
<dbReference type="OrthoDB" id="5407653at2759"/>
<dbReference type="Gene3D" id="3.10.260.10">
    <property type="entry name" value="Transcription regulator HTH, APSES-type DNA-binding domain"/>
    <property type="match status" value="1"/>
</dbReference>
<organism evidence="7 8">
    <name type="scientific">Kazachstania africana (strain ATCC 22294 / BCRC 22015 / CBS 2517 / CECT 1963 / NBRC 1671 / NRRL Y-8276)</name>
    <name type="common">Yeast</name>
    <name type="synonym">Kluyveromyces africanus</name>
    <dbReference type="NCBI Taxonomy" id="1071382"/>
    <lineage>
        <taxon>Eukaryota</taxon>
        <taxon>Fungi</taxon>
        <taxon>Dikarya</taxon>
        <taxon>Ascomycota</taxon>
        <taxon>Saccharomycotina</taxon>
        <taxon>Saccharomycetes</taxon>
        <taxon>Saccharomycetales</taxon>
        <taxon>Saccharomycetaceae</taxon>
        <taxon>Kazachstania</taxon>
    </lineage>
</organism>
<keyword evidence="2" id="KW-0805">Transcription regulation</keyword>
<dbReference type="GO" id="GO:0043565">
    <property type="term" value="F:sequence-specific DNA binding"/>
    <property type="evidence" value="ECO:0007669"/>
    <property type="project" value="TreeGrafter"/>
</dbReference>
<evidence type="ECO:0000256" key="3">
    <source>
        <dbReference type="ARBA" id="ARBA00023125"/>
    </source>
</evidence>
<evidence type="ECO:0000256" key="5">
    <source>
        <dbReference type="SAM" id="MobiDB-lite"/>
    </source>
</evidence>
<dbReference type="InterPro" id="IPR029790">
    <property type="entry name" value="EFG1/Phd1/StuA"/>
</dbReference>
<dbReference type="GO" id="GO:0005634">
    <property type="term" value="C:nucleus"/>
    <property type="evidence" value="ECO:0007669"/>
    <property type="project" value="TreeGrafter"/>
</dbReference>
<dbReference type="GO" id="GO:0003700">
    <property type="term" value="F:DNA-binding transcription factor activity"/>
    <property type="evidence" value="ECO:0007669"/>
    <property type="project" value="TreeGrafter"/>
</dbReference>
<dbReference type="SUPFAM" id="SSF54616">
    <property type="entry name" value="DNA-binding domain of Mlu1-box binding protein MBP1"/>
    <property type="match status" value="1"/>
</dbReference>
<dbReference type="PROSITE" id="PS51299">
    <property type="entry name" value="HTH_APSES"/>
    <property type="match status" value="1"/>
</dbReference>
<feature type="region of interest" description="Disordered" evidence="5">
    <location>
        <begin position="322"/>
        <end position="376"/>
    </location>
</feature>
<dbReference type="GO" id="GO:0045944">
    <property type="term" value="P:positive regulation of transcription by RNA polymerase II"/>
    <property type="evidence" value="ECO:0007669"/>
    <property type="project" value="TreeGrafter"/>
</dbReference>
<dbReference type="SMART" id="SM01252">
    <property type="entry name" value="KilA-N"/>
    <property type="match status" value="1"/>
</dbReference>
<dbReference type="InterPro" id="IPR018004">
    <property type="entry name" value="KilA/APSES_HTH"/>
</dbReference>
<dbReference type="GeneID" id="13884924"/>
<dbReference type="InParanoid" id="H2APZ0"/>
<dbReference type="EMBL" id="HE650822">
    <property type="protein sequence ID" value="CCF56440.1"/>
    <property type="molecule type" value="Genomic_DNA"/>
</dbReference>
<dbReference type="Proteomes" id="UP000005220">
    <property type="component" value="Chromosome 2"/>
</dbReference>
<name>H2APZ0_KAZAF</name>
<evidence type="ECO:0000256" key="2">
    <source>
        <dbReference type="ARBA" id="ARBA00023015"/>
    </source>
</evidence>